<dbReference type="PANTHER" id="PTHR15710">
    <property type="entry name" value="E3 UBIQUITIN-PROTEIN LIGASE PRAJA"/>
    <property type="match status" value="1"/>
</dbReference>
<dbReference type="InterPro" id="IPR001841">
    <property type="entry name" value="Znf_RING"/>
</dbReference>
<dbReference type="Proteomes" id="UP000799779">
    <property type="component" value="Unassembled WGS sequence"/>
</dbReference>
<dbReference type="InterPro" id="IPR013083">
    <property type="entry name" value="Znf_RING/FYVE/PHD"/>
</dbReference>
<organism evidence="6 7">
    <name type="scientific">Amniculicola lignicola CBS 123094</name>
    <dbReference type="NCBI Taxonomy" id="1392246"/>
    <lineage>
        <taxon>Eukaryota</taxon>
        <taxon>Fungi</taxon>
        <taxon>Dikarya</taxon>
        <taxon>Ascomycota</taxon>
        <taxon>Pezizomycotina</taxon>
        <taxon>Dothideomycetes</taxon>
        <taxon>Pleosporomycetidae</taxon>
        <taxon>Pleosporales</taxon>
        <taxon>Amniculicolaceae</taxon>
        <taxon>Amniculicola</taxon>
    </lineage>
</organism>
<keyword evidence="2 4" id="KW-0863">Zinc-finger</keyword>
<proteinExistence type="predicted"/>
<evidence type="ECO:0000313" key="6">
    <source>
        <dbReference type="EMBL" id="KAF2003773.1"/>
    </source>
</evidence>
<evidence type="ECO:0000259" key="5">
    <source>
        <dbReference type="PROSITE" id="PS50089"/>
    </source>
</evidence>
<reference evidence="6" key="1">
    <citation type="journal article" date="2020" name="Stud. Mycol.">
        <title>101 Dothideomycetes genomes: a test case for predicting lifestyles and emergence of pathogens.</title>
        <authorList>
            <person name="Haridas S."/>
            <person name="Albert R."/>
            <person name="Binder M."/>
            <person name="Bloem J."/>
            <person name="Labutti K."/>
            <person name="Salamov A."/>
            <person name="Andreopoulos B."/>
            <person name="Baker S."/>
            <person name="Barry K."/>
            <person name="Bills G."/>
            <person name="Bluhm B."/>
            <person name="Cannon C."/>
            <person name="Castanera R."/>
            <person name="Culley D."/>
            <person name="Daum C."/>
            <person name="Ezra D."/>
            <person name="Gonzalez J."/>
            <person name="Henrissat B."/>
            <person name="Kuo A."/>
            <person name="Liang C."/>
            <person name="Lipzen A."/>
            <person name="Lutzoni F."/>
            <person name="Magnuson J."/>
            <person name="Mondo S."/>
            <person name="Nolan M."/>
            <person name="Ohm R."/>
            <person name="Pangilinan J."/>
            <person name="Park H.-J."/>
            <person name="Ramirez L."/>
            <person name="Alfaro M."/>
            <person name="Sun H."/>
            <person name="Tritt A."/>
            <person name="Yoshinaga Y."/>
            <person name="Zwiers L.-H."/>
            <person name="Turgeon B."/>
            <person name="Goodwin S."/>
            <person name="Spatafora J."/>
            <person name="Crous P."/>
            <person name="Grigoriev I."/>
        </authorList>
    </citation>
    <scope>NUCLEOTIDE SEQUENCE</scope>
    <source>
        <strain evidence="6">CBS 123094</strain>
    </source>
</reference>
<keyword evidence="3" id="KW-0862">Zinc</keyword>
<evidence type="ECO:0000256" key="1">
    <source>
        <dbReference type="ARBA" id="ARBA00022723"/>
    </source>
</evidence>
<evidence type="ECO:0000256" key="3">
    <source>
        <dbReference type="ARBA" id="ARBA00022833"/>
    </source>
</evidence>
<evidence type="ECO:0000313" key="7">
    <source>
        <dbReference type="Proteomes" id="UP000799779"/>
    </source>
</evidence>
<keyword evidence="1" id="KW-0479">Metal-binding</keyword>
<dbReference type="Pfam" id="PF13639">
    <property type="entry name" value="zf-RING_2"/>
    <property type="match status" value="1"/>
</dbReference>
<evidence type="ECO:0000256" key="4">
    <source>
        <dbReference type="PROSITE-ProRule" id="PRU00175"/>
    </source>
</evidence>
<name>A0A6A5WPG7_9PLEO</name>
<dbReference type="OrthoDB" id="8062037at2759"/>
<sequence>MPPPNERSPQPPSYPRHLTINPNSDAYNKVIRLEGQIQAAVSLLKFRIRYAALTPSLILPSPLTNALSRYFNLIGDFIDDLYDGVDLAGARNADELIDMVTREYLHGFDDIDHGEDMDDKEGFWPIVFWRQTLQCILEDMNLGVEGATMDVYGKGIRDKVTFWHNLDGNAQALFLRHFSLGASMAKRWRAEVRALTLDDPAAPSIEARTLEWEYAVLMPNLKLDVYHPRVDWPTRFDFTQCSICLEGLFPRDIGTRVEHRPVQTICGHIFGHPCLLSWFRKHESCPMCRTGFEYTMRNKPSPSELLESCDRVLRWQFIVPQNALQMPEPHSCLDNLATILSEPPYVVRENMGRLTISRDELGQLLGVMRMPGLFLARDRLDAVLRGDVTRYREIVEKQLEELGRREVYSFLNRTRLDR</sequence>
<dbReference type="GO" id="GO:0008270">
    <property type="term" value="F:zinc ion binding"/>
    <property type="evidence" value="ECO:0007669"/>
    <property type="project" value="UniProtKB-KW"/>
</dbReference>
<dbReference type="EMBL" id="ML977571">
    <property type="protein sequence ID" value="KAF2003773.1"/>
    <property type="molecule type" value="Genomic_DNA"/>
</dbReference>
<dbReference type="AlphaFoldDB" id="A0A6A5WPG7"/>
<evidence type="ECO:0000256" key="2">
    <source>
        <dbReference type="ARBA" id="ARBA00022771"/>
    </source>
</evidence>
<accession>A0A6A5WPG7</accession>
<dbReference type="SUPFAM" id="SSF57850">
    <property type="entry name" value="RING/U-box"/>
    <property type="match status" value="1"/>
</dbReference>
<dbReference type="SMART" id="SM00184">
    <property type="entry name" value="RING"/>
    <property type="match status" value="1"/>
</dbReference>
<dbReference type="Gene3D" id="3.30.40.10">
    <property type="entry name" value="Zinc/RING finger domain, C3HC4 (zinc finger)"/>
    <property type="match status" value="1"/>
</dbReference>
<protein>
    <recommendedName>
        <fullName evidence="5">RING-type domain-containing protein</fullName>
    </recommendedName>
</protein>
<dbReference type="PROSITE" id="PS50089">
    <property type="entry name" value="ZF_RING_2"/>
    <property type="match status" value="1"/>
</dbReference>
<feature type="domain" description="RING-type" evidence="5">
    <location>
        <begin position="241"/>
        <end position="289"/>
    </location>
</feature>
<keyword evidence="7" id="KW-1185">Reference proteome</keyword>
<gene>
    <name evidence="6" type="ORF">P154DRAFT_590210</name>
</gene>